<dbReference type="GO" id="GO:0005886">
    <property type="term" value="C:plasma membrane"/>
    <property type="evidence" value="ECO:0007669"/>
    <property type="project" value="TreeGrafter"/>
</dbReference>
<protein>
    <recommendedName>
        <fullName evidence="1">Senescence domain-containing protein</fullName>
    </recommendedName>
</protein>
<evidence type="ECO:0000259" key="1">
    <source>
        <dbReference type="Pfam" id="PF06911"/>
    </source>
</evidence>
<name>A0A6N2MR43_SALVM</name>
<dbReference type="PANTHER" id="PTHR21068">
    <property type="entry name" value="SPARTIN"/>
    <property type="match status" value="1"/>
</dbReference>
<proteinExistence type="predicted"/>
<dbReference type="InterPro" id="IPR009686">
    <property type="entry name" value="Senescence/spartin_C"/>
</dbReference>
<reference evidence="2" key="1">
    <citation type="submission" date="2019-03" db="EMBL/GenBank/DDBJ databases">
        <authorList>
            <person name="Mank J."/>
            <person name="Almeida P."/>
        </authorList>
    </citation>
    <scope>NUCLEOTIDE SEQUENCE</scope>
    <source>
        <strain evidence="2">78183</strain>
    </source>
</reference>
<organism evidence="2">
    <name type="scientific">Salix viminalis</name>
    <name type="common">Common osier</name>
    <name type="synonym">Basket willow</name>
    <dbReference type="NCBI Taxonomy" id="40686"/>
    <lineage>
        <taxon>Eukaryota</taxon>
        <taxon>Viridiplantae</taxon>
        <taxon>Streptophyta</taxon>
        <taxon>Embryophyta</taxon>
        <taxon>Tracheophyta</taxon>
        <taxon>Spermatophyta</taxon>
        <taxon>Magnoliopsida</taxon>
        <taxon>eudicotyledons</taxon>
        <taxon>Gunneridae</taxon>
        <taxon>Pentapetalae</taxon>
        <taxon>rosids</taxon>
        <taxon>fabids</taxon>
        <taxon>Malpighiales</taxon>
        <taxon>Salicaceae</taxon>
        <taxon>Saliceae</taxon>
        <taxon>Salix</taxon>
    </lineage>
</organism>
<evidence type="ECO:0000313" key="2">
    <source>
        <dbReference type="EMBL" id="VFU56864.1"/>
    </source>
</evidence>
<dbReference type="EMBL" id="CAADRP010001929">
    <property type="protein sequence ID" value="VFU56864.1"/>
    <property type="molecule type" value="Genomic_DNA"/>
</dbReference>
<accession>A0A6N2MR43</accession>
<feature type="domain" description="Senescence" evidence="1">
    <location>
        <begin position="209"/>
        <end position="419"/>
    </location>
</feature>
<dbReference type="Pfam" id="PF06911">
    <property type="entry name" value="Senescence"/>
    <property type="match status" value="1"/>
</dbReference>
<dbReference type="AlphaFoldDB" id="A0A6N2MR43"/>
<sequence length="435" mass="47964">MLNIITIFRPRLLLEIMVRLARASSNEAMLPLTSKNFLCGEKARVEFEMGFFRHGGPEIILSPKQKNPETKLINQEVLLQFPGCTVYLMYEGEALEVAKGKFTIARVLDKSVAIATIIKAGDLQWPLTKDEPVVKLDSLNYLFSLPLVDGGSLSYGVTFSEQYRSSLSSLDSFLSEHSCFSASTAIRTKNIDWKEFAPRIEDYNNVLAKAIAQGTGQIVKGIFMCSNIYSTQNIGRDTSHLNLNYLNSEESWEKQVRDVGEMLLTRGAEEENGFKAREIERNTNGGDTNKSRANKRLKRVRNLSKMTENLSKATLDVVEAATGSVMTPMVNSQAGKKLLASVPGEVLFASLDAVNKILSAAEVAEIQVLSATTIATSRIVTDRFGENAGEITEDMLATTGQCTNTAWNLIKIRKAINPASYVSTGILRNAGKERI</sequence>
<gene>
    <name evidence="2" type="ORF">SVIM_LOCUS410357</name>
</gene>
<dbReference type="PANTHER" id="PTHR21068:SF36">
    <property type="entry name" value="SENESCENCE_DEHYDRATION-ASSOCIATED PROTEIN-LIKE PROTEIN"/>
    <property type="match status" value="1"/>
</dbReference>
<dbReference type="InterPro" id="IPR045036">
    <property type="entry name" value="Spartin-like"/>
</dbReference>